<organism evidence="1 2">
    <name type="scientific">Haemophilus pittmaniae HK 85</name>
    <dbReference type="NCBI Taxonomy" id="1035188"/>
    <lineage>
        <taxon>Bacteria</taxon>
        <taxon>Pseudomonadati</taxon>
        <taxon>Pseudomonadota</taxon>
        <taxon>Gammaproteobacteria</taxon>
        <taxon>Pasteurellales</taxon>
        <taxon>Pasteurellaceae</taxon>
        <taxon>Haemophilus</taxon>
    </lineage>
</organism>
<name>F9QBC0_9PAST</name>
<comment type="caution">
    <text evidence="1">The sequence shown here is derived from an EMBL/GenBank/DDBJ whole genome shotgun (WGS) entry which is preliminary data.</text>
</comment>
<sequence length="263" mass="29560">MITIFDSKPAIFEYDGRTLTVSNKGVLCTNKAGQVTTDIDFANVNELFLTRYLNSNNHYSIIFRDNNWKNIPGNDLDTDLQEQSNGHNIRETKAIIAAFARHKLTPDFPSNIDSLDLAIDYSQLGKREVRIRNGVLSNGKTEIPIRNIRRVVCVSNGTISNLFVYTEEKPSSFFKKLFATPDMKITLNALTVPLLEAIVTRNTGHGIDFSRGDGFEQKTSEFVIIRYLDAGYFLDKDGNAATEWQKTAAARTASYGYNVKDLL</sequence>
<evidence type="ECO:0000313" key="1">
    <source>
        <dbReference type="EMBL" id="EGV05127.1"/>
    </source>
</evidence>
<protein>
    <submittedName>
        <fullName evidence="1">Uncharacterized protein</fullName>
    </submittedName>
</protein>
<accession>F9QBC0</accession>
<proteinExistence type="predicted"/>
<dbReference type="RefSeq" id="WP_007243251.1">
    <property type="nucleotide sequence ID" value="NZ_AFUV01000020.1"/>
</dbReference>
<reference evidence="1 2" key="1">
    <citation type="submission" date="2011-07" db="EMBL/GenBank/DDBJ databases">
        <authorList>
            <person name="Harkins D.M."/>
            <person name="Madupu R."/>
            <person name="Durkin A.S."/>
            <person name="Torralba M."/>
            <person name="Methe B."/>
            <person name="Sutton G.G."/>
            <person name="Nelson K.E."/>
        </authorList>
    </citation>
    <scope>NUCLEOTIDE SEQUENCE [LARGE SCALE GENOMIC DNA]</scope>
    <source>
        <strain evidence="1 2">HK 85</strain>
    </source>
</reference>
<evidence type="ECO:0000313" key="2">
    <source>
        <dbReference type="Proteomes" id="UP000006235"/>
    </source>
</evidence>
<dbReference type="AlphaFoldDB" id="F9QBC0"/>
<gene>
    <name evidence="1" type="ORF">HMPREF9952_1469</name>
</gene>
<dbReference type="Proteomes" id="UP000006235">
    <property type="component" value="Unassembled WGS sequence"/>
</dbReference>
<dbReference type="EMBL" id="AFUV01000020">
    <property type="protein sequence ID" value="EGV05127.1"/>
    <property type="molecule type" value="Genomic_DNA"/>
</dbReference>